<name>A0AAN9C2N6_9CAEN</name>
<dbReference type="AlphaFoldDB" id="A0AAN9C2N6"/>
<evidence type="ECO:0000313" key="2">
    <source>
        <dbReference type="Proteomes" id="UP001374579"/>
    </source>
</evidence>
<sequence>MRTGNNFCLVRLPTLVNFDQLLNFQEQKLHVTKEYPTQLTDHKNGTLKRARQLCFYLSLFCGGVRDWTKFLLM</sequence>
<proteinExistence type="predicted"/>
<reference evidence="1 2" key="1">
    <citation type="submission" date="2024-02" db="EMBL/GenBank/DDBJ databases">
        <title>Chromosome-scale genome assembly of the rough periwinkle Littorina saxatilis.</title>
        <authorList>
            <person name="De Jode A."/>
            <person name="Faria R."/>
            <person name="Formenti G."/>
            <person name="Sims Y."/>
            <person name="Smith T.P."/>
            <person name="Tracey A."/>
            <person name="Wood J.M.D."/>
            <person name="Zagrodzka Z.B."/>
            <person name="Johannesson K."/>
            <person name="Butlin R.K."/>
            <person name="Leder E.H."/>
        </authorList>
    </citation>
    <scope>NUCLEOTIDE SEQUENCE [LARGE SCALE GENOMIC DNA]</scope>
    <source>
        <strain evidence="1">Snail1</strain>
        <tissue evidence="1">Muscle</tissue>
    </source>
</reference>
<protein>
    <submittedName>
        <fullName evidence="1">Uncharacterized protein</fullName>
    </submittedName>
</protein>
<gene>
    <name evidence="1" type="ORF">V1264_002007</name>
</gene>
<accession>A0AAN9C2N6</accession>
<evidence type="ECO:0000313" key="1">
    <source>
        <dbReference type="EMBL" id="KAK7116302.1"/>
    </source>
</evidence>
<keyword evidence="2" id="KW-1185">Reference proteome</keyword>
<organism evidence="1 2">
    <name type="scientific">Littorina saxatilis</name>
    <dbReference type="NCBI Taxonomy" id="31220"/>
    <lineage>
        <taxon>Eukaryota</taxon>
        <taxon>Metazoa</taxon>
        <taxon>Spiralia</taxon>
        <taxon>Lophotrochozoa</taxon>
        <taxon>Mollusca</taxon>
        <taxon>Gastropoda</taxon>
        <taxon>Caenogastropoda</taxon>
        <taxon>Littorinimorpha</taxon>
        <taxon>Littorinoidea</taxon>
        <taxon>Littorinidae</taxon>
        <taxon>Littorina</taxon>
    </lineage>
</organism>
<dbReference type="EMBL" id="JBAMIC010000001">
    <property type="protein sequence ID" value="KAK7116302.1"/>
    <property type="molecule type" value="Genomic_DNA"/>
</dbReference>
<dbReference type="Proteomes" id="UP001374579">
    <property type="component" value="Unassembled WGS sequence"/>
</dbReference>
<comment type="caution">
    <text evidence="1">The sequence shown here is derived from an EMBL/GenBank/DDBJ whole genome shotgun (WGS) entry which is preliminary data.</text>
</comment>